<gene>
    <name evidence="2" type="ORF">SDC9_90999</name>
</gene>
<dbReference type="EMBL" id="VSSQ01010430">
    <property type="protein sequence ID" value="MPM44321.1"/>
    <property type="molecule type" value="Genomic_DNA"/>
</dbReference>
<evidence type="ECO:0000259" key="1">
    <source>
        <dbReference type="Pfam" id="PF04480"/>
    </source>
</evidence>
<dbReference type="Pfam" id="PF04480">
    <property type="entry name" value="DUF559"/>
    <property type="match status" value="1"/>
</dbReference>
<protein>
    <recommendedName>
        <fullName evidence="1">DUF559 domain-containing protein</fullName>
    </recommendedName>
</protein>
<dbReference type="InterPro" id="IPR047216">
    <property type="entry name" value="Endonuclease_DUF559_bact"/>
</dbReference>
<proteinExistence type="predicted"/>
<dbReference type="Gene3D" id="3.40.960.10">
    <property type="entry name" value="VSR Endonuclease"/>
    <property type="match status" value="1"/>
</dbReference>
<dbReference type="InterPro" id="IPR011335">
    <property type="entry name" value="Restrct_endonuc-II-like"/>
</dbReference>
<dbReference type="PANTHER" id="PTHR38590:SF1">
    <property type="entry name" value="BLL0828 PROTEIN"/>
    <property type="match status" value="1"/>
</dbReference>
<sequence length="116" mass="13729">MNHRRTNIQAFKNSSKLRQNQTEAEAKLWQVLRAHQLSDIHFRRQHAIGPYIVDFCSPKHKLIIELDGSQHLEQQEYDAERTDFLEAKGYQVLRFWNNEVVGNLDGVLQKIMDNIR</sequence>
<name>A0A644ZWL9_9ZZZZ</name>
<dbReference type="InterPro" id="IPR007569">
    <property type="entry name" value="DUF559"/>
</dbReference>
<accession>A0A644ZWL9</accession>
<dbReference type="PANTHER" id="PTHR38590">
    <property type="entry name" value="BLL0828 PROTEIN"/>
    <property type="match status" value="1"/>
</dbReference>
<organism evidence="2">
    <name type="scientific">bioreactor metagenome</name>
    <dbReference type="NCBI Taxonomy" id="1076179"/>
    <lineage>
        <taxon>unclassified sequences</taxon>
        <taxon>metagenomes</taxon>
        <taxon>ecological metagenomes</taxon>
    </lineage>
</organism>
<reference evidence="2" key="1">
    <citation type="submission" date="2019-08" db="EMBL/GenBank/DDBJ databases">
        <authorList>
            <person name="Kucharzyk K."/>
            <person name="Murdoch R.W."/>
            <person name="Higgins S."/>
            <person name="Loffler F."/>
        </authorList>
    </citation>
    <scope>NUCLEOTIDE SEQUENCE</scope>
</reference>
<evidence type="ECO:0000313" key="2">
    <source>
        <dbReference type="EMBL" id="MPM44321.1"/>
    </source>
</evidence>
<feature type="domain" description="DUF559" evidence="1">
    <location>
        <begin position="12"/>
        <end position="115"/>
    </location>
</feature>
<dbReference type="AlphaFoldDB" id="A0A644ZWL9"/>
<dbReference type="SUPFAM" id="SSF52980">
    <property type="entry name" value="Restriction endonuclease-like"/>
    <property type="match status" value="1"/>
</dbReference>
<dbReference type="CDD" id="cd01038">
    <property type="entry name" value="Endonuclease_DUF559"/>
    <property type="match status" value="1"/>
</dbReference>
<comment type="caution">
    <text evidence="2">The sequence shown here is derived from an EMBL/GenBank/DDBJ whole genome shotgun (WGS) entry which is preliminary data.</text>
</comment>